<protein>
    <submittedName>
        <fullName evidence="2">Uncharacterized LOC111608184</fullName>
    </submittedName>
</protein>
<reference evidence="2" key="4">
    <citation type="submission" date="2025-09" db="UniProtKB">
        <authorList>
            <consortium name="Ensembl"/>
        </authorList>
    </citation>
    <scope>IDENTIFICATION</scope>
    <source>
        <strain evidence="2">JP 163 A</strain>
    </source>
</reference>
<dbReference type="AlphaFoldDB" id="A0A3B5Q314"/>
<accession>A0A3B5Q314</accession>
<feature type="transmembrane region" description="Helical" evidence="1">
    <location>
        <begin position="125"/>
        <end position="150"/>
    </location>
</feature>
<organism evidence="2 3">
    <name type="scientific">Xiphophorus maculatus</name>
    <name type="common">Southern platyfish</name>
    <name type="synonym">Platypoecilus maculatus</name>
    <dbReference type="NCBI Taxonomy" id="8083"/>
    <lineage>
        <taxon>Eukaryota</taxon>
        <taxon>Metazoa</taxon>
        <taxon>Chordata</taxon>
        <taxon>Craniata</taxon>
        <taxon>Vertebrata</taxon>
        <taxon>Euteleostomi</taxon>
        <taxon>Actinopterygii</taxon>
        <taxon>Neopterygii</taxon>
        <taxon>Teleostei</taxon>
        <taxon>Neoteleostei</taxon>
        <taxon>Acanthomorphata</taxon>
        <taxon>Ovalentaria</taxon>
        <taxon>Atherinomorphae</taxon>
        <taxon>Cyprinodontiformes</taxon>
        <taxon>Poeciliidae</taxon>
        <taxon>Poeciliinae</taxon>
        <taxon>Xiphophorus</taxon>
    </lineage>
</organism>
<dbReference type="Ensembl" id="ENSXMAT00000032886.1">
    <property type="protein sequence ID" value="ENSXMAP00000026228.1"/>
    <property type="gene ID" value="ENSXMAG00000026158.1"/>
</dbReference>
<reference evidence="2" key="3">
    <citation type="submission" date="2025-08" db="UniProtKB">
        <authorList>
            <consortium name="Ensembl"/>
        </authorList>
    </citation>
    <scope>IDENTIFICATION</scope>
    <source>
        <strain evidence="2">JP 163 A</strain>
    </source>
</reference>
<keyword evidence="1" id="KW-0472">Membrane</keyword>
<evidence type="ECO:0000313" key="2">
    <source>
        <dbReference type="Ensembl" id="ENSXMAP00000026228.1"/>
    </source>
</evidence>
<dbReference type="InParanoid" id="A0A3B5Q314"/>
<name>A0A3B5Q314_XIPMA</name>
<dbReference type="Proteomes" id="UP000002852">
    <property type="component" value="Unassembled WGS sequence"/>
</dbReference>
<reference evidence="3" key="1">
    <citation type="submission" date="2012-01" db="EMBL/GenBank/DDBJ databases">
        <authorList>
            <person name="Walter R."/>
            <person name="Schartl M."/>
            <person name="Warren W."/>
        </authorList>
    </citation>
    <scope>NUCLEOTIDE SEQUENCE [LARGE SCALE GENOMIC DNA]</scope>
    <source>
        <strain evidence="3">JP 163 A</strain>
    </source>
</reference>
<dbReference type="OMA" id="NILSFFW"/>
<keyword evidence="1" id="KW-1133">Transmembrane helix</keyword>
<feature type="transmembrane region" description="Helical" evidence="1">
    <location>
        <begin position="58"/>
        <end position="81"/>
    </location>
</feature>
<dbReference type="GeneTree" id="ENSGT01030000234813"/>
<evidence type="ECO:0000313" key="3">
    <source>
        <dbReference type="Proteomes" id="UP000002852"/>
    </source>
</evidence>
<proteinExistence type="predicted"/>
<feature type="transmembrane region" description="Helical" evidence="1">
    <location>
        <begin position="93"/>
        <end position="113"/>
    </location>
</feature>
<keyword evidence="3" id="KW-1185">Reference proteome</keyword>
<sequence length="172" mass="19746">MKKTFICNESMIITIPIGSLKNIQEGQLMPENFHCVFRDNFKVFVVRGKPKPLGAAQAIGGVFIFTLGWISSNILIIIFSAPSVLYSTFQTKLSFSLNILSFFWSLVAFGLHICILRDFRWTNEFYMGITGLIITLLVFECMMALFLIYWQSKAVCREHFNTLPIIILKQEE</sequence>
<evidence type="ECO:0000256" key="1">
    <source>
        <dbReference type="SAM" id="Phobius"/>
    </source>
</evidence>
<keyword evidence="1" id="KW-0812">Transmembrane</keyword>
<reference evidence="3" key="2">
    <citation type="journal article" date="2013" name="Nat. Genet.">
        <title>The genome of the platyfish, Xiphophorus maculatus, provides insights into evolutionary adaptation and several complex traits.</title>
        <authorList>
            <person name="Schartl M."/>
            <person name="Walter R.B."/>
            <person name="Shen Y."/>
            <person name="Garcia T."/>
            <person name="Catchen J."/>
            <person name="Amores A."/>
            <person name="Braasch I."/>
            <person name="Chalopin D."/>
            <person name="Volff J.N."/>
            <person name="Lesch K.P."/>
            <person name="Bisazza A."/>
            <person name="Minx P."/>
            <person name="Hillier L."/>
            <person name="Wilson R.K."/>
            <person name="Fuerstenberg S."/>
            <person name="Boore J."/>
            <person name="Searle S."/>
            <person name="Postlethwait J.H."/>
            <person name="Warren W.C."/>
        </authorList>
    </citation>
    <scope>NUCLEOTIDE SEQUENCE [LARGE SCALE GENOMIC DNA]</scope>
    <source>
        <strain evidence="3">JP 163 A</strain>
    </source>
</reference>